<comment type="function">
    <text evidence="23">Lysosomal dipeptide uniporter that selectively exports lysine, arginine or histidine-containing dipeptides with a net positive charge from the lysosome lumen into the cytosol. Could play a role in a specific type of protein O-glycosylation indirectly regulating macrophages migration and tissue invasion. Also essential for liver homeostasis.</text>
</comment>
<feature type="transmembrane region" description="Helical" evidence="25">
    <location>
        <begin position="248"/>
        <end position="268"/>
    </location>
</feature>
<evidence type="ECO:0000256" key="17">
    <source>
        <dbReference type="ARBA" id="ARBA00044903"/>
    </source>
</evidence>
<comment type="subcellular location">
    <subcellularLocation>
        <location evidence="1">Lysosome membrane</location>
        <topology evidence="1">Multi-pass membrane protein</topology>
    </subcellularLocation>
</comment>
<comment type="catalytic activity">
    <reaction evidence="15">
        <text>L-arginyl-L-alpha-amino acid(out) = L-arginyl-L-alpha-amino acid(in)</text>
        <dbReference type="Rhea" id="RHEA:79371"/>
        <dbReference type="ChEBI" id="CHEBI:84315"/>
    </reaction>
</comment>
<comment type="catalytic activity">
    <reaction evidence="10">
        <text>L-alpha-aminoacyl-L-arginine(out) = L-alpha-aminoacyl-L-arginine(in)</text>
        <dbReference type="Rhea" id="RHEA:79367"/>
        <dbReference type="ChEBI" id="CHEBI:229968"/>
    </reaction>
</comment>
<proteinExistence type="inferred from homology"/>
<evidence type="ECO:0000256" key="9">
    <source>
        <dbReference type="ARBA" id="ARBA00044878"/>
    </source>
</evidence>
<comment type="catalytic activity">
    <reaction evidence="8">
        <text>L-lysyl-L-alanine(out) = L-lysyl-L-alanine(in)</text>
        <dbReference type="Rhea" id="RHEA:79399"/>
        <dbReference type="ChEBI" id="CHEBI:229954"/>
    </reaction>
</comment>
<evidence type="ECO:0000256" key="19">
    <source>
        <dbReference type="ARBA" id="ARBA00044919"/>
    </source>
</evidence>
<evidence type="ECO:0000313" key="30">
    <source>
        <dbReference type="Proteomes" id="UP000774689"/>
    </source>
</evidence>
<feature type="transmembrane region" description="Helical" evidence="25">
    <location>
        <begin position="303"/>
        <end position="325"/>
    </location>
</feature>
<dbReference type="SUPFAM" id="SSF103473">
    <property type="entry name" value="MFS general substrate transporter"/>
    <property type="match status" value="1"/>
</dbReference>
<dbReference type="Proteomes" id="UP000774689">
    <property type="component" value="Unassembled WGS sequence"/>
</dbReference>
<comment type="catalytic activity">
    <reaction evidence="9">
        <text>L-histidyl-glycine(out) = L-histidyl-glycine(in)</text>
        <dbReference type="Rhea" id="RHEA:79395"/>
        <dbReference type="ChEBI" id="CHEBI:229957"/>
    </reaction>
</comment>
<feature type="transmembrane region" description="Helical" evidence="25">
    <location>
        <begin position="100"/>
        <end position="122"/>
    </location>
</feature>
<comment type="similarity">
    <text evidence="2">Belongs to the major facilitator superfamily.</text>
</comment>
<comment type="catalytic activity">
    <reaction evidence="14">
        <text>L-aspartyl-L-lysine(out) = L-aspartyl-L-lysine(in)</text>
        <dbReference type="Rhea" id="RHEA:79411"/>
        <dbReference type="ChEBI" id="CHEBI:229953"/>
    </reaction>
</comment>
<evidence type="ECO:0000256" key="25">
    <source>
        <dbReference type="SAM" id="Phobius"/>
    </source>
</evidence>
<evidence type="ECO:0000256" key="12">
    <source>
        <dbReference type="ARBA" id="ARBA00044891"/>
    </source>
</evidence>
<evidence type="ECO:0000256" key="7">
    <source>
        <dbReference type="ARBA" id="ARBA00023228"/>
    </source>
</evidence>
<evidence type="ECO:0000256" key="21">
    <source>
        <dbReference type="ARBA" id="ARBA00044985"/>
    </source>
</evidence>
<dbReference type="GO" id="GO:0005765">
    <property type="term" value="C:lysosomal membrane"/>
    <property type="evidence" value="ECO:0007669"/>
    <property type="project" value="UniProtKB-SubCell"/>
</dbReference>
<dbReference type="Gene3D" id="1.20.1250.20">
    <property type="entry name" value="MFS general substrate transporter like domains"/>
    <property type="match status" value="2"/>
</dbReference>
<reference evidence="29" key="1">
    <citation type="submission" date="2015-02" db="EMBL/GenBank/DDBJ databases">
        <title>Complete genome sequence of Francisella noatunensis subsp. orientalis FNO190 isolated from farm-raised Nile tilapia in Brazil.</title>
        <authorList>
            <person name="Figueiredo H.C.P."/>
            <person name="Leal C.A.G."/>
            <person name="Pereira F.L."/>
            <person name="Soares S.C."/>
            <person name="Goncalves L.A."/>
            <person name="Dorella F.A."/>
            <person name="Carvalho A.F."/>
            <person name="Azevedo V.A.C."/>
        </authorList>
    </citation>
    <scope>NUCLEOTIDE SEQUENCE [LARGE SCALE GENOMIC DNA]</scope>
    <source>
        <strain evidence="29">FNO190</strain>
    </source>
</reference>
<name>A0AAP7C5B1_9GAMM</name>
<dbReference type="InterPro" id="IPR036259">
    <property type="entry name" value="MFS_trans_sf"/>
</dbReference>
<feature type="transmembrane region" description="Helical" evidence="25">
    <location>
        <begin position="7"/>
        <end position="26"/>
    </location>
</feature>
<evidence type="ECO:0000256" key="18">
    <source>
        <dbReference type="ARBA" id="ARBA00044912"/>
    </source>
</evidence>
<dbReference type="Pfam" id="PF07690">
    <property type="entry name" value="MFS_1"/>
    <property type="match status" value="1"/>
</dbReference>
<accession>A0AAP7C5B1</accession>
<evidence type="ECO:0000256" key="2">
    <source>
        <dbReference type="ARBA" id="ARBA00008335"/>
    </source>
</evidence>
<feature type="transmembrane region" description="Helical" evidence="25">
    <location>
        <begin position="374"/>
        <end position="393"/>
    </location>
</feature>
<comment type="catalytic activity">
    <reaction evidence="20">
        <text>L-lysyl-glycine(out) = L-lysyl-glycine(in)</text>
        <dbReference type="Rhea" id="RHEA:79407"/>
        <dbReference type="ChEBI" id="CHEBI:191202"/>
    </reaction>
</comment>
<comment type="subunit">
    <text evidence="24">Homodimer. Interacts with lysosomal protein GLMP (via lumenal domain); the interaction starts while both proteins are still in the endoplasmic reticulum and is required for stabilization of MFSD1 in lysosomes but has no direct effect on its targeting to lysosomes or transporter activity.</text>
</comment>
<evidence type="ECO:0000313" key="29">
    <source>
        <dbReference type="Proteomes" id="UP000035930"/>
    </source>
</evidence>
<evidence type="ECO:0000256" key="22">
    <source>
        <dbReference type="ARBA" id="ARBA00045018"/>
    </source>
</evidence>
<evidence type="ECO:0000256" key="24">
    <source>
        <dbReference type="ARBA" id="ARBA00046376"/>
    </source>
</evidence>
<sequence>MQKLKLSLILVVGISFYCYEFFLRILTGAYQEQIVGHFNISTHIGFSFLVSSYNITYLLMQIPAGILLDRYGSKKVLIGATILCGIGNIIFVSGGYELALFGRLLVGLGSSFAFIGVLKLTLENFESKYFPIITSLVISLGTLAAAFSQNISVIISHYDTSWINIFIYSGVIALPLAIFFQLIISDEKYSSALMPKFSEILKRGKQLIKNSLIWKNAMWAGLLYTPTVILTSQYGVLYFKQSYGFDSIYSTTMITAIFVGWIIFSPIMTHLCNKFSGKKIITISIAGILLVSILINAQLFKNYAISIAFLFGTFSASQVLVWYYFNKICPPSFAAVGITITNMLITLVIEIGQLSAGLAIDSGDHFNISANTSITIAFGIVLALAFIIMINMLKKSKITLKV</sequence>
<dbReference type="Proteomes" id="UP000035930">
    <property type="component" value="Chromosome"/>
</dbReference>
<dbReference type="GeneID" id="45433785"/>
<comment type="catalytic activity">
    <reaction evidence="13">
        <text>L-alpha-aminoacyl-L-lysine(out) = L-alpha-aminoacyl-L-lysine(in)</text>
        <dbReference type="Rhea" id="RHEA:79383"/>
        <dbReference type="ChEBI" id="CHEBI:229966"/>
    </reaction>
</comment>
<reference evidence="28" key="3">
    <citation type="journal article" date="2020" name="Int. J. Syst. Evol. Microbiol.">
        <title>Reclassification of Francisella noatunensis subsp. orientalis Ottem et al. 2009 as Francisella orientalis sp. nov., Francisella noatunensis subsp. chilensis subsp. nov. and emended description of Francisella noatunensis.</title>
        <authorList>
            <person name="Ramirez-Paredes J.G."/>
            <person name="Larsson P."/>
            <person name="Thompson K.D."/>
            <person name="Penman D.J."/>
            <person name="Busse H.J."/>
            <person name="Ohrman C."/>
            <person name="Sjodin A."/>
            <person name="Soto E."/>
            <person name="Richards R.H."/>
            <person name="Adams A."/>
            <person name="Colquhoun D.J."/>
        </authorList>
    </citation>
    <scope>NUCLEOTIDE SEQUENCE</scope>
    <source>
        <strain evidence="28">LADL-07285A</strain>
    </source>
</reference>
<evidence type="ECO:0000313" key="28">
    <source>
        <dbReference type="EMBL" id="NIY56442.1"/>
    </source>
</evidence>
<dbReference type="PANTHER" id="PTHR23512">
    <property type="entry name" value="MAJOR FACILITATOR SUPERFAMILY DOMAIN-CONTAINING PROTEIN 1"/>
    <property type="match status" value="1"/>
</dbReference>
<evidence type="ECO:0000256" key="1">
    <source>
        <dbReference type="ARBA" id="ARBA00004155"/>
    </source>
</evidence>
<evidence type="ECO:0000256" key="5">
    <source>
        <dbReference type="ARBA" id="ARBA00022989"/>
    </source>
</evidence>
<keyword evidence="29" id="KW-1185">Reference proteome</keyword>
<evidence type="ECO:0000256" key="6">
    <source>
        <dbReference type="ARBA" id="ARBA00023136"/>
    </source>
</evidence>
<feature type="domain" description="Major facilitator superfamily (MFS) profile" evidence="26">
    <location>
        <begin position="8"/>
        <end position="397"/>
    </location>
</feature>
<comment type="catalytic activity">
    <reaction evidence="11">
        <text>L-alpha-aminoacyl-L-histidine(out) = L-alpha-aminoacyl-L-histidine(in)</text>
        <dbReference type="Rhea" id="RHEA:79375"/>
        <dbReference type="ChEBI" id="CHEBI:229967"/>
    </reaction>
</comment>
<comment type="catalytic activity">
    <reaction evidence="12">
        <text>L-lysyl-L-alpha-amino acid(out) = L-lysyl-L-alpha-amino acid(in)</text>
        <dbReference type="Rhea" id="RHEA:79387"/>
        <dbReference type="ChEBI" id="CHEBI:229965"/>
    </reaction>
</comment>
<comment type="catalytic activity">
    <reaction evidence="16">
        <text>L-lysyl-L-lysine(out) = L-lysyl-L-lysine(in)</text>
        <dbReference type="Rhea" id="RHEA:79403"/>
        <dbReference type="ChEBI" id="CHEBI:229956"/>
    </reaction>
</comment>
<feature type="transmembrane region" description="Helical" evidence="25">
    <location>
        <begin position="75"/>
        <end position="94"/>
    </location>
</feature>
<evidence type="ECO:0000256" key="3">
    <source>
        <dbReference type="ARBA" id="ARBA00022448"/>
    </source>
</evidence>
<protein>
    <recommendedName>
        <fullName evidence="21">Lysosomal dipeptide transporter MFSD1</fullName>
    </recommendedName>
    <alternativeName>
        <fullName evidence="22">Major facilitator superfamily domain-containing protein 1</fullName>
    </alternativeName>
</protein>
<evidence type="ECO:0000259" key="26">
    <source>
        <dbReference type="PROSITE" id="PS50850"/>
    </source>
</evidence>
<dbReference type="RefSeq" id="WP_014714669.1">
    <property type="nucleotide sequence ID" value="NZ_CP011923.2"/>
</dbReference>
<gene>
    <name evidence="28" type="ORF">CHQ83_03540</name>
    <name evidence="27" type="ORF">FNO190_1701</name>
</gene>
<evidence type="ECO:0000256" key="23">
    <source>
        <dbReference type="ARBA" id="ARBA00045709"/>
    </source>
</evidence>
<keyword evidence="3" id="KW-0813">Transport</keyword>
<evidence type="ECO:0000256" key="16">
    <source>
        <dbReference type="ARBA" id="ARBA00044900"/>
    </source>
</evidence>
<evidence type="ECO:0000256" key="15">
    <source>
        <dbReference type="ARBA" id="ARBA00044899"/>
    </source>
</evidence>
<evidence type="ECO:0000256" key="11">
    <source>
        <dbReference type="ARBA" id="ARBA00044884"/>
    </source>
</evidence>
<dbReference type="InterPro" id="IPR011701">
    <property type="entry name" value="MFS"/>
</dbReference>
<keyword evidence="7" id="KW-0458">Lysosome</keyword>
<evidence type="ECO:0000256" key="20">
    <source>
        <dbReference type="ARBA" id="ARBA00044924"/>
    </source>
</evidence>
<dbReference type="InterPro" id="IPR052187">
    <property type="entry name" value="MFSD1"/>
</dbReference>
<feature type="transmembrane region" description="Helical" evidence="25">
    <location>
        <begin position="212"/>
        <end position="236"/>
    </location>
</feature>
<dbReference type="AlphaFoldDB" id="A0AAP7C5B1"/>
<evidence type="ECO:0000256" key="14">
    <source>
        <dbReference type="ARBA" id="ARBA00044898"/>
    </source>
</evidence>
<evidence type="ECO:0000313" key="27">
    <source>
        <dbReference type="EMBL" id="AKN89292.1"/>
    </source>
</evidence>
<evidence type="ECO:0000256" key="4">
    <source>
        <dbReference type="ARBA" id="ARBA00022692"/>
    </source>
</evidence>
<reference evidence="27" key="2">
    <citation type="submission" date="2017-08" db="EMBL/GenBank/DDBJ databases">
        <title>Complete Genome Sequence of Francisella noatunensis subsp. orientalis strain FNO190.</title>
        <authorList>
            <person name="Pereira F.L."/>
            <person name="Goncalves L.A."/>
            <person name="Guilherme T.C."/>
            <person name="Soares S.C."/>
            <person name="Dorella F.A."/>
            <person name="Carvalho A.F."/>
            <person name="Leibowitz M.P."/>
            <person name="Leal C.A.G."/>
            <person name="Azevedo V.A.C."/>
            <person name="Figueiredo H.C.P."/>
        </authorList>
    </citation>
    <scope>NUCLEOTIDE SEQUENCE</scope>
    <source>
        <strain evidence="27">FNO190</strain>
    </source>
</reference>
<keyword evidence="4 25" id="KW-0812">Transmembrane</keyword>
<evidence type="ECO:0000256" key="10">
    <source>
        <dbReference type="ARBA" id="ARBA00044881"/>
    </source>
</evidence>
<dbReference type="InterPro" id="IPR020846">
    <property type="entry name" value="MFS_dom"/>
</dbReference>
<dbReference type="EMBL" id="CP011923">
    <property type="protein sequence ID" value="AKN89292.1"/>
    <property type="molecule type" value="Genomic_DNA"/>
</dbReference>
<keyword evidence="5 25" id="KW-1133">Transmembrane helix</keyword>
<dbReference type="PANTHER" id="PTHR23512:SF3">
    <property type="entry name" value="MAJOR FACILITATOR SUPERFAMILY DOMAIN-CONTAINING PROTEIN 1"/>
    <property type="match status" value="1"/>
</dbReference>
<feature type="transmembrane region" description="Helical" evidence="25">
    <location>
        <begin position="161"/>
        <end position="184"/>
    </location>
</feature>
<feature type="transmembrane region" description="Helical" evidence="25">
    <location>
        <begin position="46"/>
        <end position="68"/>
    </location>
</feature>
<evidence type="ECO:0000256" key="13">
    <source>
        <dbReference type="ARBA" id="ARBA00044893"/>
    </source>
</evidence>
<comment type="catalytic activity">
    <reaction evidence="19">
        <text>L-alanyl-L-lysine(out) = L-alanyl-L-lysine(in)</text>
        <dbReference type="Rhea" id="RHEA:79415"/>
        <dbReference type="ChEBI" id="CHEBI:192470"/>
    </reaction>
</comment>
<feature type="transmembrane region" description="Helical" evidence="25">
    <location>
        <begin position="129"/>
        <end position="155"/>
    </location>
</feature>
<organism evidence="28 30">
    <name type="scientific">Francisella orientalis</name>
    <dbReference type="NCBI Taxonomy" id="299583"/>
    <lineage>
        <taxon>Bacteria</taxon>
        <taxon>Pseudomonadati</taxon>
        <taxon>Pseudomonadota</taxon>
        <taxon>Gammaproteobacteria</taxon>
        <taxon>Thiotrichales</taxon>
        <taxon>Francisellaceae</taxon>
        <taxon>Francisella</taxon>
    </lineage>
</organism>
<comment type="catalytic activity">
    <reaction evidence="17">
        <text>L-arginyl-glycine(out) = L-arginyl-glycine(in)</text>
        <dbReference type="Rhea" id="RHEA:79391"/>
        <dbReference type="ChEBI" id="CHEBI:229955"/>
    </reaction>
</comment>
<comment type="catalytic activity">
    <reaction evidence="18">
        <text>L-histidyl-L-alpha-amino acid(out) = L-histidyl-L-alpha-amino acid(in)</text>
        <dbReference type="Rhea" id="RHEA:79379"/>
        <dbReference type="ChEBI" id="CHEBI:229964"/>
    </reaction>
</comment>
<feature type="transmembrane region" description="Helical" evidence="25">
    <location>
        <begin position="332"/>
        <end position="354"/>
    </location>
</feature>
<dbReference type="EMBL" id="QPQM01000006">
    <property type="protein sequence ID" value="NIY56442.1"/>
    <property type="molecule type" value="Genomic_DNA"/>
</dbReference>
<feature type="transmembrane region" description="Helical" evidence="25">
    <location>
        <begin position="280"/>
        <end position="297"/>
    </location>
</feature>
<dbReference type="GO" id="GO:0022857">
    <property type="term" value="F:transmembrane transporter activity"/>
    <property type="evidence" value="ECO:0007669"/>
    <property type="project" value="InterPro"/>
</dbReference>
<evidence type="ECO:0000256" key="8">
    <source>
        <dbReference type="ARBA" id="ARBA00044876"/>
    </source>
</evidence>
<dbReference type="PROSITE" id="PS50850">
    <property type="entry name" value="MFS"/>
    <property type="match status" value="1"/>
</dbReference>
<keyword evidence="6 25" id="KW-0472">Membrane</keyword>